<dbReference type="InterPro" id="IPR035451">
    <property type="entry name" value="Ada-like_dom_sf"/>
</dbReference>
<dbReference type="GO" id="GO:0004519">
    <property type="term" value="F:endonuclease activity"/>
    <property type="evidence" value="ECO:0007669"/>
    <property type="project" value="UniProtKB-KW"/>
</dbReference>
<protein>
    <submittedName>
        <fullName evidence="6">Nuclease (SNase domain protein)</fullName>
    </submittedName>
</protein>
<dbReference type="SUPFAM" id="SSF57884">
    <property type="entry name" value="Ada DNA repair protein, N-terminal domain (N-Ada 10)"/>
    <property type="match status" value="1"/>
</dbReference>
<dbReference type="EMBL" id="CP000527">
    <property type="protein sequence ID" value="ABM29591.1"/>
    <property type="molecule type" value="Genomic_DNA"/>
</dbReference>
<evidence type="ECO:0000313" key="7">
    <source>
        <dbReference type="Proteomes" id="UP000009173"/>
    </source>
</evidence>
<feature type="signal peptide" evidence="4">
    <location>
        <begin position="1"/>
        <end position="27"/>
    </location>
</feature>
<gene>
    <name evidence="6" type="ordered locus">Dvul_2575</name>
</gene>
<dbReference type="KEGG" id="dvl:Dvul_2575"/>
<proteinExistence type="predicted"/>
<dbReference type="PANTHER" id="PTHR12302">
    <property type="entry name" value="EBNA2 BINDING PROTEIN P100"/>
    <property type="match status" value="1"/>
</dbReference>
<dbReference type="PANTHER" id="PTHR12302:SF3">
    <property type="entry name" value="SERINE_THREONINE-PROTEIN KINASE 31"/>
    <property type="match status" value="1"/>
</dbReference>
<evidence type="ECO:0000256" key="2">
    <source>
        <dbReference type="ARBA" id="ARBA00022759"/>
    </source>
</evidence>
<feature type="chain" id="PRO_5002604225" evidence="4">
    <location>
        <begin position="28"/>
        <end position="232"/>
    </location>
</feature>
<feature type="domain" description="TNase-like" evidence="5">
    <location>
        <begin position="26"/>
        <end position="150"/>
    </location>
</feature>
<dbReference type="Pfam" id="PF00565">
    <property type="entry name" value="SNase"/>
    <property type="match status" value="1"/>
</dbReference>
<keyword evidence="1" id="KW-0540">Nuclease</keyword>
<dbReference type="GO" id="GO:0016787">
    <property type="term" value="F:hydrolase activity"/>
    <property type="evidence" value="ECO:0007669"/>
    <property type="project" value="UniProtKB-KW"/>
</dbReference>
<evidence type="ECO:0000256" key="3">
    <source>
        <dbReference type="ARBA" id="ARBA00022801"/>
    </source>
</evidence>
<reference evidence="7" key="1">
    <citation type="journal article" date="2009" name="Environ. Microbiol.">
        <title>Contribution of mobile genetic elements to Desulfovibrio vulgaris genome plasticity.</title>
        <authorList>
            <person name="Walker C.B."/>
            <person name="Stolyar S."/>
            <person name="Chivian D."/>
            <person name="Pinel N."/>
            <person name="Gabster J.A."/>
            <person name="Dehal P.S."/>
            <person name="He Z."/>
            <person name="Yang Z.K."/>
            <person name="Yen H.C."/>
            <person name="Zhou J."/>
            <person name="Wall J.D."/>
            <person name="Hazen T.C."/>
            <person name="Arkin A.P."/>
            <person name="Stahl D.A."/>
        </authorList>
    </citation>
    <scope>NUCLEOTIDE SEQUENCE [LARGE SCALE GENOMIC DNA]</scope>
    <source>
        <strain evidence="7">DP4</strain>
    </source>
</reference>
<organism evidence="6 7">
    <name type="scientific">Nitratidesulfovibrio vulgaris (strain DP4)</name>
    <name type="common">Desulfovibrio vulgaris</name>
    <dbReference type="NCBI Taxonomy" id="391774"/>
    <lineage>
        <taxon>Bacteria</taxon>
        <taxon>Pseudomonadati</taxon>
        <taxon>Thermodesulfobacteriota</taxon>
        <taxon>Desulfovibrionia</taxon>
        <taxon>Desulfovibrionales</taxon>
        <taxon>Desulfovibrionaceae</taxon>
        <taxon>Nitratidesulfovibrio</taxon>
    </lineage>
</organism>
<dbReference type="GO" id="GO:0003676">
    <property type="term" value="F:nucleic acid binding"/>
    <property type="evidence" value="ECO:0007669"/>
    <property type="project" value="InterPro"/>
</dbReference>
<evidence type="ECO:0000259" key="5">
    <source>
        <dbReference type="PROSITE" id="PS50830"/>
    </source>
</evidence>
<dbReference type="InterPro" id="IPR002071">
    <property type="entry name" value="Thermonucl_AS"/>
</dbReference>
<dbReference type="SMART" id="SM00318">
    <property type="entry name" value="SNc"/>
    <property type="match status" value="1"/>
</dbReference>
<dbReference type="CDD" id="cd00175">
    <property type="entry name" value="SNc"/>
    <property type="match status" value="1"/>
</dbReference>
<dbReference type="RefSeq" id="WP_011792939.1">
    <property type="nucleotide sequence ID" value="NC_008751.1"/>
</dbReference>
<dbReference type="InterPro" id="IPR016071">
    <property type="entry name" value="Staphylococal_nuclease_OB-fold"/>
</dbReference>
<sequence length="232" mass="25857" precursor="true">MKRLFVFMMVLVCLSSFLLLISQDASAWEGKVVSVADGDTVTVLSKNNDQIRIRLYGIDAPESAQAFGAKSKQSLANMVFGKVVRVEEKDLDRYGRVVARLYVGSLDVNAEQIRQGMAWVYRHYCRDSFCSGWIGLEAAAKNGGVGLWNDKDPVPPWDWRRDKRSPSTVSATGGSPAVAVSSGKLVYHGNQRSRVFHHPRCKDYQCPNCIIELPSREEAVRQGFRPCGVCRP</sequence>
<dbReference type="Proteomes" id="UP000009173">
    <property type="component" value="Chromosome"/>
</dbReference>
<accession>A0A0H3ACR1</accession>
<keyword evidence="3" id="KW-0378">Hydrolase</keyword>
<dbReference type="HOGENOM" id="CLU_046484_7_0_7"/>
<evidence type="ECO:0000256" key="1">
    <source>
        <dbReference type="ARBA" id="ARBA00022722"/>
    </source>
</evidence>
<dbReference type="PROSITE" id="PS01123">
    <property type="entry name" value="TNASE_1"/>
    <property type="match status" value="1"/>
</dbReference>
<dbReference type="Gene3D" id="3.40.10.10">
    <property type="entry name" value="DNA Methylphosphotriester Repair Domain"/>
    <property type="match status" value="1"/>
</dbReference>
<evidence type="ECO:0000313" key="6">
    <source>
        <dbReference type="EMBL" id="ABM29591.1"/>
    </source>
</evidence>
<evidence type="ECO:0000256" key="4">
    <source>
        <dbReference type="SAM" id="SignalP"/>
    </source>
</evidence>
<dbReference type="InterPro" id="IPR035437">
    <property type="entry name" value="SNase_OB-fold_sf"/>
</dbReference>
<name>A0A0H3ACR1_NITV4</name>
<dbReference type="PROSITE" id="PS50830">
    <property type="entry name" value="TNASE_3"/>
    <property type="match status" value="1"/>
</dbReference>
<keyword evidence="4" id="KW-0732">Signal</keyword>
<dbReference type="Gene3D" id="2.40.50.90">
    <property type="match status" value="1"/>
</dbReference>
<dbReference type="AlphaFoldDB" id="A0A0H3ACR1"/>
<keyword evidence="2" id="KW-0255">Endonuclease</keyword>
<dbReference type="SUPFAM" id="SSF50199">
    <property type="entry name" value="Staphylococcal nuclease"/>
    <property type="match status" value="1"/>
</dbReference>